<sequence>MEHQSVITRCVRVAQGRFAPGHLGELTRLIPFDLVDAALASTRSTQQRLRDLPSRVVVYLLIAAGLFTELGYCQVWARLVAGLDGIPVATPSSSALAQARRRVGAAALAAVFGLLAGPAAGAARWRSLLICAIDSTTLFVPDSEANLTRSPYQGGGNGPSGYPMLRLMAVVACGTRTVIDIAFGSWRVGETSMAPRLFGCLRPGMLLLADRNFAVADLIGRIASTGADLLIRAKSNRVLPAITRLPDGSWLTRLGGIEVRVIEAEITATLGGRKKHTGHYRLLTTLTDHRTYPAKEIVALYHQRWEIETTFLEMKSTLLGGRVLRARTPAGIEQEIYALLAGYQALRLAMADALLGQDTPPDRAGFTIALNAARDQLIQAAGVITDTVVDLVGAIGHAVRTGLLARRRTRVCPRVVKRAISKHRAKGQIDRTNHQATITITIITELTRDP</sequence>
<evidence type="ECO:0000259" key="2">
    <source>
        <dbReference type="Pfam" id="PF01609"/>
    </source>
</evidence>
<proteinExistence type="predicted"/>
<evidence type="ECO:0000313" key="5">
    <source>
        <dbReference type="Proteomes" id="UP000248714"/>
    </source>
</evidence>
<keyword evidence="5" id="KW-1185">Reference proteome</keyword>
<dbReference type="Proteomes" id="UP000248714">
    <property type="component" value="Unassembled WGS sequence"/>
</dbReference>
<dbReference type="SUPFAM" id="SSF53098">
    <property type="entry name" value="Ribonuclease H-like"/>
    <property type="match status" value="1"/>
</dbReference>
<keyword evidence="1" id="KW-1133">Transmembrane helix</keyword>
<dbReference type="InterPro" id="IPR002559">
    <property type="entry name" value="Transposase_11"/>
</dbReference>
<dbReference type="Pfam" id="PF01609">
    <property type="entry name" value="DDE_Tnp_1"/>
    <property type="match status" value="1"/>
</dbReference>
<feature type="domain" description="Transposase IS4 N-terminal" evidence="3">
    <location>
        <begin position="21"/>
        <end position="112"/>
    </location>
</feature>
<dbReference type="EMBL" id="QLTT01000026">
    <property type="protein sequence ID" value="RAS57100.1"/>
    <property type="molecule type" value="Genomic_DNA"/>
</dbReference>
<dbReference type="Pfam" id="PF13006">
    <property type="entry name" value="Nterm_IS4"/>
    <property type="match status" value="1"/>
</dbReference>
<keyword evidence="1" id="KW-0472">Membrane</keyword>
<dbReference type="PANTHER" id="PTHR37529:SF1">
    <property type="entry name" value="TRANSPOSASE INSG FOR INSERTION SEQUENCE ELEMENT IS4-RELATED"/>
    <property type="match status" value="1"/>
</dbReference>
<dbReference type="PANTHER" id="PTHR37529">
    <property type="entry name" value="TRANSPOSASE INSG FOR INSERTION SEQUENCE ELEMENT IS4-RELATED"/>
    <property type="match status" value="1"/>
</dbReference>
<protein>
    <submittedName>
        <fullName evidence="4">IS4 family transposase</fullName>
    </submittedName>
</protein>
<evidence type="ECO:0000256" key="1">
    <source>
        <dbReference type="SAM" id="Phobius"/>
    </source>
</evidence>
<dbReference type="InterPro" id="IPR012337">
    <property type="entry name" value="RNaseH-like_sf"/>
</dbReference>
<feature type="domain" description="Transposase IS4-like" evidence="2">
    <location>
        <begin position="129"/>
        <end position="341"/>
    </location>
</feature>
<evidence type="ECO:0000259" key="3">
    <source>
        <dbReference type="Pfam" id="PF13006"/>
    </source>
</evidence>
<keyword evidence="1" id="KW-0812">Transmembrane</keyword>
<dbReference type="Gene3D" id="3.90.350.10">
    <property type="entry name" value="Transposase Inhibitor Protein From Tn5, Chain A, domain 1"/>
    <property type="match status" value="1"/>
</dbReference>
<reference evidence="4 5" key="1">
    <citation type="submission" date="2018-06" db="EMBL/GenBank/DDBJ databases">
        <title>Genomic Encyclopedia of Type Strains, Phase IV (KMG-IV): sequencing the most valuable type-strain genomes for metagenomic binning, comparative biology and taxonomic classification.</title>
        <authorList>
            <person name="Goeker M."/>
        </authorList>
    </citation>
    <scope>NUCLEOTIDE SEQUENCE [LARGE SCALE GENOMIC DNA]</scope>
    <source>
        <strain evidence="4 5">DSM 45479</strain>
    </source>
</reference>
<dbReference type="InterPro" id="IPR024473">
    <property type="entry name" value="Transposases_IS4_N"/>
</dbReference>
<accession>A0ABX9DU75</accession>
<name>A0ABX9DU75_9PSEU</name>
<dbReference type="NCBIfam" id="NF033592">
    <property type="entry name" value="transpos_IS4_1"/>
    <property type="match status" value="1"/>
</dbReference>
<comment type="caution">
    <text evidence="4">The sequence shown here is derived from an EMBL/GenBank/DDBJ whole genome shotgun (WGS) entry which is preliminary data.</text>
</comment>
<evidence type="ECO:0000313" key="4">
    <source>
        <dbReference type="EMBL" id="RAS57100.1"/>
    </source>
</evidence>
<dbReference type="InterPro" id="IPR047952">
    <property type="entry name" value="Transpos_IS4"/>
</dbReference>
<gene>
    <name evidence="4" type="ORF">C8D87_1261</name>
</gene>
<organism evidence="4 5">
    <name type="scientific">Lentzea atacamensis</name>
    <dbReference type="NCBI Taxonomy" id="531938"/>
    <lineage>
        <taxon>Bacteria</taxon>
        <taxon>Bacillati</taxon>
        <taxon>Actinomycetota</taxon>
        <taxon>Actinomycetes</taxon>
        <taxon>Pseudonocardiales</taxon>
        <taxon>Pseudonocardiaceae</taxon>
        <taxon>Lentzea</taxon>
    </lineage>
</organism>
<dbReference type="RefSeq" id="WP_233442593.1">
    <property type="nucleotide sequence ID" value="NZ_QLTT01000026.1"/>
</dbReference>
<feature type="transmembrane region" description="Helical" evidence="1">
    <location>
        <begin position="56"/>
        <end position="77"/>
    </location>
</feature>